<dbReference type="GO" id="GO:0016020">
    <property type="term" value="C:membrane"/>
    <property type="evidence" value="ECO:0007669"/>
    <property type="project" value="TreeGrafter"/>
</dbReference>
<dbReference type="Pfam" id="PF07898">
    <property type="entry name" value="DUF1676"/>
    <property type="match status" value="1"/>
</dbReference>
<sequence>MKRLLLLFGVVALAQCGPVEEETVGRMLAGTLTNCLKSDVTLCLKEQALKAAERLRTVRELQLTENIAIINNGPKEARSLEPLSTELEARREQVTQRLWTTAAELMENSDVEYSFDDGSEDEEESRAIGDEARSKKKKEKKKKIKLVLAMAVLAKIKVIALVVLFLGVMAASLFKIAAIVKIAFLAKIFALIKALLAKKLHHHHEEHETWIPHVEEHSVHHAAPAGWDAGAVASPGWAGGGGGGAWQRRTDAQNLAYSAHRK</sequence>
<name>A0A8S4G545_PLUXY</name>
<proteinExistence type="predicted"/>
<accession>A0A8S4G545</accession>
<organism evidence="1 2">
    <name type="scientific">Plutella xylostella</name>
    <name type="common">Diamondback moth</name>
    <name type="synonym">Plutella maculipennis</name>
    <dbReference type="NCBI Taxonomy" id="51655"/>
    <lineage>
        <taxon>Eukaryota</taxon>
        <taxon>Metazoa</taxon>
        <taxon>Ecdysozoa</taxon>
        <taxon>Arthropoda</taxon>
        <taxon>Hexapoda</taxon>
        <taxon>Insecta</taxon>
        <taxon>Pterygota</taxon>
        <taxon>Neoptera</taxon>
        <taxon>Endopterygota</taxon>
        <taxon>Lepidoptera</taxon>
        <taxon>Glossata</taxon>
        <taxon>Ditrysia</taxon>
        <taxon>Yponomeutoidea</taxon>
        <taxon>Plutellidae</taxon>
        <taxon>Plutella</taxon>
    </lineage>
</organism>
<evidence type="ECO:0000313" key="2">
    <source>
        <dbReference type="Proteomes" id="UP000653454"/>
    </source>
</evidence>
<keyword evidence="2" id="KW-1185">Reference proteome</keyword>
<dbReference type="OrthoDB" id="7456765at2759"/>
<dbReference type="Proteomes" id="UP000653454">
    <property type="component" value="Unassembled WGS sequence"/>
</dbReference>
<comment type="caution">
    <text evidence="1">The sequence shown here is derived from an EMBL/GenBank/DDBJ whole genome shotgun (WGS) entry which is preliminary data.</text>
</comment>
<protein>
    <submittedName>
        <fullName evidence="1">(diamondback moth) hypothetical protein</fullName>
    </submittedName>
</protein>
<dbReference type="EMBL" id="CAJHNJ030000107">
    <property type="protein sequence ID" value="CAG9135580.1"/>
    <property type="molecule type" value="Genomic_DNA"/>
</dbReference>
<dbReference type="PANTHER" id="PTHR21879">
    <property type="entry name" value="FI03362P-RELATED-RELATED"/>
    <property type="match status" value="1"/>
</dbReference>
<dbReference type="InterPro" id="IPR012464">
    <property type="entry name" value="DUF1676"/>
</dbReference>
<reference evidence="1" key="1">
    <citation type="submission" date="2020-11" db="EMBL/GenBank/DDBJ databases">
        <authorList>
            <person name="Whiteford S."/>
        </authorList>
    </citation>
    <scope>NUCLEOTIDE SEQUENCE</scope>
</reference>
<evidence type="ECO:0000313" key="1">
    <source>
        <dbReference type="EMBL" id="CAG9135580.1"/>
    </source>
</evidence>
<gene>
    <name evidence="1" type="ORF">PLXY2_LOCUS13832</name>
</gene>
<dbReference type="AlphaFoldDB" id="A0A8S4G545"/>